<accession>A0A8X8GQ49</accession>
<evidence type="ECO:0000313" key="2">
    <source>
        <dbReference type="Proteomes" id="UP000665944"/>
    </source>
</evidence>
<name>A0A8X8GQ49_STAHO</name>
<dbReference type="Gene3D" id="3.40.1350.10">
    <property type="match status" value="1"/>
</dbReference>
<dbReference type="AlphaFoldDB" id="A0A8X8GQ49"/>
<dbReference type="Proteomes" id="UP000665944">
    <property type="component" value="Unassembled WGS sequence"/>
</dbReference>
<organism evidence="1 2">
    <name type="scientific">Staphylococcus hominis</name>
    <dbReference type="NCBI Taxonomy" id="1290"/>
    <lineage>
        <taxon>Bacteria</taxon>
        <taxon>Bacillati</taxon>
        <taxon>Bacillota</taxon>
        <taxon>Bacilli</taxon>
        <taxon>Bacillales</taxon>
        <taxon>Staphylococcaceae</taxon>
        <taxon>Staphylococcus</taxon>
    </lineage>
</organism>
<gene>
    <name evidence="1" type="ORF">J7T32_003960</name>
</gene>
<evidence type="ECO:0000313" key="1">
    <source>
        <dbReference type="EMBL" id="MCM5671922.1"/>
    </source>
</evidence>
<reference evidence="1 2" key="1">
    <citation type="submission" date="2022-06" db="EMBL/GenBank/DDBJ databases">
        <title>Staphylococcus hominis ShoR14 genome sequence.</title>
        <authorList>
            <person name="Yeo C.C."/>
            <person name="Chew C.H."/>
            <person name="Che Hamzah A.M."/>
            <person name="Al-Trad E.I."/>
        </authorList>
    </citation>
    <scope>NUCLEOTIDE SEQUENCE [LARGE SCALE GENOMIC DNA]</scope>
    <source>
        <strain evidence="1 2">ShoR14</strain>
    </source>
</reference>
<dbReference type="GO" id="GO:0003676">
    <property type="term" value="F:nucleic acid binding"/>
    <property type="evidence" value="ECO:0007669"/>
    <property type="project" value="InterPro"/>
</dbReference>
<dbReference type="EMBL" id="JAGHKT020000003">
    <property type="protein sequence ID" value="MCM5671922.1"/>
    <property type="molecule type" value="Genomic_DNA"/>
</dbReference>
<sequence length="200" mass="23282">MNDKVTAIRYLSIELGKSDKEIGDFLGVHRSNITHYRKNNNIPKPTTVGRQGELAVISRLRKLDFEVEDLNLIDKSSRYDLLVNEKLKIEVKSSKRGRDGRFRFSFANKRENQCKTSENVLRLKNGKTVKNYQKFADYFIFVGIDDDVYHFWIIPTNLIKVGQQNLTLNDTYRPIFKNNFDLLKEGMKNDANIECHSTNS</sequence>
<protein>
    <submittedName>
        <fullName evidence="1">Uncharacterized protein</fullName>
    </submittedName>
</protein>
<comment type="caution">
    <text evidence="1">The sequence shown here is derived from an EMBL/GenBank/DDBJ whole genome shotgun (WGS) entry which is preliminary data.</text>
</comment>
<keyword evidence="2" id="KW-1185">Reference proteome</keyword>
<dbReference type="InterPro" id="IPR011856">
    <property type="entry name" value="tRNA_endonuc-like_dom_sf"/>
</dbReference>
<dbReference type="RefSeq" id="WP_017175704.1">
    <property type="nucleotide sequence ID" value="NZ_JAGHKT020000003.1"/>
</dbReference>
<proteinExistence type="predicted"/>